<comment type="caution">
    <text evidence="2">The sequence shown here is derived from an EMBL/GenBank/DDBJ whole genome shotgun (WGS) entry which is preliminary data.</text>
</comment>
<evidence type="ECO:0000313" key="3">
    <source>
        <dbReference type="Proteomes" id="UP000439903"/>
    </source>
</evidence>
<evidence type="ECO:0000256" key="1">
    <source>
        <dbReference type="SAM" id="Phobius"/>
    </source>
</evidence>
<proteinExistence type="predicted"/>
<name>A0A8H4A301_GIGMA</name>
<dbReference type="Proteomes" id="UP000439903">
    <property type="component" value="Unassembled WGS sequence"/>
</dbReference>
<dbReference type="EMBL" id="WTPW01002048">
    <property type="protein sequence ID" value="KAF0399943.1"/>
    <property type="molecule type" value="Genomic_DNA"/>
</dbReference>
<evidence type="ECO:0000313" key="2">
    <source>
        <dbReference type="EMBL" id="KAF0399943.1"/>
    </source>
</evidence>
<sequence>MLMIFSGSGLLLGIWGVVFGSLINACIVLSYHYEEVSWDESISTKLKCWFNFLIALILVICPAIISGYLFSTNPISTKIAFAICSIALSRLYEHYSDNEPKKLVTATSYFLNFNSIMCDKKKICDELEDLIECLEVITDHVELKAKNVINSVKNSLESQLEMISGRMLKKLT</sequence>
<dbReference type="OrthoDB" id="2447777at2759"/>
<keyword evidence="1" id="KW-0472">Membrane</keyword>
<dbReference type="AlphaFoldDB" id="A0A8H4A301"/>
<feature type="transmembrane region" description="Helical" evidence="1">
    <location>
        <begin position="49"/>
        <end position="70"/>
    </location>
</feature>
<organism evidence="2 3">
    <name type="scientific">Gigaspora margarita</name>
    <dbReference type="NCBI Taxonomy" id="4874"/>
    <lineage>
        <taxon>Eukaryota</taxon>
        <taxon>Fungi</taxon>
        <taxon>Fungi incertae sedis</taxon>
        <taxon>Mucoromycota</taxon>
        <taxon>Glomeromycotina</taxon>
        <taxon>Glomeromycetes</taxon>
        <taxon>Diversisporales</taxon>
        <taxon>Gigasporaceae</taxon>
        <taxon>Gigaspora</taxon>
    </lineage>
</organism>
<keyword evidence="1" id="KW-0812">Transmembrane</keyword>
<protein>
    <submittedName>
        <fullName evidence="2">Uncharacterized protein</fullName>
    </submittedName>
</protein>
<reference evidence="2 3" key="1">
    <citation type="journal article" date="2019" name="Environ. Microbiol.">
        <title>At the nexus of three kingdoms: the genome of the mycorrhizal fungus Gigaspora margarita provides insights into plant, endobacterial and fungal interactions.</title>
        <authorList>
            <person name="Venice F."/>
            <person name="Ghignone S."/>
            <person name="Salvioli di Fossalunga A."/>
            <person name="Amselem J."/>
            <person name="Novero M."/>
            <person name="Xianan X."/>
            <person name="Sedzielewska Toro K."/>
            <person name="Morin E."/>
            <person name="Lipzen A."/>
            <person name="Grigoriev I.V."/>
            <person name="Henrissat B."/>
            <person name="Martin F.M."/>
            <person name="Bonfante P."/>
        </authorList>
    </citation>
    <scope>NUCLEOTIDE SEQUENCE [LARGE SCALE GENOMIC DNA]</scope>
    <source>
        <strain evidence="2 3">BEG34</strain>
    </source>
</reference>
<accession>A0A8H4A301</accession>
<gene>
    <name evidence="2" type="ORF">F8M41_009630</name>
</gene>
<keyword evidence="1" id="KW-1133">Transmembrane helix</keyword>
<keyword evidence="3" id="KW-1185">Reference proteome</keyword>